<evidence type="ECO:0000313" key="4">
    <source>
        <dbReference type="Proteomes" id="UP000428260"/>
    </source>
</evidence>
<dbReference type="KEGG" id="mcos:GM418_12605"/>
<dbReference type="PROSITE" id="PS00622">
    <property type="entry name" value="HTH_LUXR_1"/>
    <property type="match status" value="1"/>
</dbReference>
<feature type="domain" description="HTH luxR-type" evidence="2">
    <location>
        <begin position="149"/>
        <end position="214"/>
    </location>
</feature>
<evidence type="ECO:0000313" key="3">
    <source>
        <dbReference type="EMBL" id="QGY44468.1"/>
    </source>
</evidence>
<dbReference type="EMBL" id="CP046401">
    <property type="protein sequence ID" value="QGY44468.1"/>
    <property type="molecule type" value="Genomic_DNA"/>
</dbReference>
<organism evidence="3 4">
    <name type="scientific">Maribellus comscasis</name>
    <dbReference type="NCBI Taxonomy" id="2681766"/>
    <lineage>
        <taxon>Bacteria</taxon>
        <taxon>Pseudomonadati</taxon>
        <taxon>Bacteroidota</taxon>
        <taxon>Bacteroidia</taxon>
        <taxon>Marinilabiliales</taxon>
        <taxon>Prolixibacteraceae</taxon>
        <taxon>Maribellus</taxon>
    </lineage>
</organism>
<dbReference type="PROSITE" id="PS50043">
    <property type="entry name" value="HTH_LUXR_2"/>
    <property type="match status" value="1"/>
</dbReference>
<evidence type="ECO:0000259" key="2">
    <source>
        <dbReference type="PROSITE" id="PS50043"/>
    </source>
</evidence>
<dbReference type="InterPro" id="IPR016032">
    <property type="entry name" value="Sig_transdc_resp-reg_C-effctor"/>
</dbReference>
<dbReference type="Proteomes" id="UP000428260">
    <property type="component" value="Chromosome"/>
</dbReference>
<gene>
    <name evidence="3" type="ORF">GM418_12605</name>
</gene>
<reference evidence="3 4" key="1">
    <citation type="submission" date="2019-11" db="EMBL/GenBank/DDBJ databases">
        <authorList>
            <person name="Zheng R.K."/>
            <person name="Sun C.M."/>
        </authorList>
    </citation>
    <scope>NUCLEOTIDE SEQUENCE [LARGE SCALE GENOMIC DNA]</scope>
    <source>
        <strain evidence="3 4">WC007</strain>
    </source>
</reference>
<dbReference type="RefSeq" id="WP_158866718.1">
    <property type="nucleotide sequence ID" value="NZ_CP046401.1"/>
</dbReference>
<name>A0A6I6JTV0_9BACT</name>
<keyword evidence="1" id="KW-0472">Membrane</keyword>
<keyword evidence="1" id="KW-1133">Transmembrane helix</keyword>
<feature type="transmembrane region" description="Helical" evidence="1">
    <location>
        <begin position="30"/>
        <end position="51"/>
    </location>
</feature>
<dbReference type="InterPro" id="IPR036388">
    <property type="entry name" value="WH-like_DNA-bd_sf"/>
</dbReference>
<dbReference type="GO" id="GO:0003677">
    <property type="term" value="F:DNA binding"/>
    <property type="evidence" value="ECO:0007669"/>
    <property type="project" value="InterPro"/>
</dbReference>
<dbReference type="SMART" id="SM00421">
    <property type="entry name" value="HTH_LUXR"/>
    <property type="match status" value="1"/>
</dbReference>
<sequence>MSAKYDLQIKELQIKEIETSNKVVNQQKRYLTIILIIVIFIFFITLISFNLKRRNRIQKEKLIEQQNQQIKLTLETKEKELIYKNRELSKAISSTVSMNETLQSIKTLIKSDEKKEAIRAINSTLNKNLNWEKFQISFNEIHPHFLNHLNEKFPTLTQNEKRLCAFLRMDLKTSEIANLTNISETSVSKSRNRLRKKLGLESGSDIGSFLKDLN</sequence>
<protein>
    <recommendedName>
        <fullName evidence="2">HTH luxR-type domain-containing protein</fullName>
    </recommendedName>
</protein>
<dbReference type="GO" id="GO:0006355">
    <property type="term" value="P:regulation of DNA-templated transcription"/>
    <property type="evidence" value="ECO:0007669"/>
    <property type="project" value="InterPro"/>
</dbReference>
<dbReference type="SUPFAM" id="SSF46894">
    <property type="entry name" value="C-terminal effector domain of the bipartite response regulators"/>
    <property type="match status" value="1"/>
</dbReference>
<evidence type="ECO:0000256" key="1">
    <source>
        <dbReference type="SAM" id="Phobius"/>
    </source>
</evidence>
<dbReference type="AlphaFoldDB" id="A0A6I6JTV0"/>
<dbReference type="Gene3D" id="1.10.10.10">
    <property type="entry name" value="Winged helix-like DNA-binding domain superfamily/Winged helix DNA-binding domain"/>
    <property type="match status" value="1"/>
</dbReference>
<proteinExistence type="predicted"/>
<accession>A0A6I6JTV0</accession>
<keyword evidence="1" id="KW-0812">Transmembrane</keyword>
<dbReference type="InterPro" id="IPR000792">
    <property type="entry name" value="Tscrpt_reg_LuxR_C"/>
</dbReference>
<keyword evidence="4" id="KW-1185">Reference proteome</keyword>